<organism evidence="3">
    <name type="scientific">Rhizochromulina marina</name>
    <dbReference type="NCBI Taxonomy" id="1034831"/>
    <lineage>
        <taxon>Eukaryota</taxon>
        <taxon>Sar</taxon>
        <taxon>Stramenopiles</taxon>
        <taxon>Ochrophyta</taxon>
        <taxon>Dictyochophyceae</taxon>
        <taxon>Rhizochromulinales</taxon>
        <taxon>Rhizochromulina</taxon>
    </lineage>
</organism>
<proteinExistence type="predicted"/>
<feature type="compositionally biased region" description="Polar residues" evidence="1">
    <location>
        <begin position="402"/>
        <end position="414"/>
    </location>
</feature>
<dbReference type="EMBL" id="HBHJ01028591">
    <property type="protein sequence ID" value="CAD9707946.1"/>
    <property type="molecule type" value="Transcribed_RNA"/>
</dbReference>
<accession>A0A7S2SRU9</accession>
<sequence>MVVTCDYSPDRQLNDCPPDTHCREYALHPEWKSLIQNKTNPGDDGICTCEYYPDIPSTMCPGNQFLSSTTFGIFFYGNLWTAAMCLPLLAMLLRTMYRMVRAGKFKPRAPNGLTLALLTVIAQCVFLMAQGIMIVLGMVNVDPHERLYNLALPVITALFGTFVCATVLVVAWSWTFLVARTEHFSERFVMGTRVFLTAIGVFYFGWILASWAILFDINLLTTGTTVVIVLDALICYAAARGVRRTFSIQFTASLRRASSGAEFPRKKSFFRRLSRSLSSGSAGDAPPSPLSATTQAYQSNVTPFVVAVYETGVGLLIGLLVGLAGILMFGSFDSVNIIGFEIGFLTIFHVTVFHSIAVNDYIRFVLLEDRRWTFNWRRVYLFLEWVLCGCCCAPTGSDAPSPCNSPSGNPTRSCLRTARDDKEAPSPVGHVGIPEITLHLPSTIEVTRSILPAPSTVDSEASSRYDDPV</sequence>
<feature type="transmembrane region" description="Helical" evidence="2">
    <location>
        <begin position="150"/>
        <end position="174"/>
    </location>
</feature>
<protein>
    <submittedName>
        <fullName evidence="3">Uncharacterized protein</fullName>
    </submittedName>
</protein>
<feature type="transmembrane region" description="Helical" evidence="2">
    <location>
        <begin position="304"/>
        <end position="329"/>
    </location>
</feature>
<name>A0A7S2SRU9_9STRA</name>
<gene>
    <name evidence="3" type="ORF">RMAR1173_LOCUS18937</name>
</gene>
<dbReference type="AlphaFoldDB" id="A0A7S2SRU9"/>
<keyword evidence="2" id="KW-0812">Transmembrane</keyword>
<evidence type="ECO:0000256" key="1">
    <source>
        <dbReference type="SAM" id="MobiDB-lite"/>
    </source>
</evidence>
<feature type="transmembrane region" description="Helical" evidence="2">
    <location>
        <begin position="113"/>
        <end position="138"/>
    </location>
</feature>
<feature type="transmembrane region" description="Helical" evidence="2">
    <location>
        <begin position="219"/>
        <end position="239"/>
    </location>
</feature>
<feature type="transmembrane region" description="Helical" evidence="2">
    <location>
        <begin position="194"/>
        <end position="213"/>
    </location>
</feature>
<evidence type="ECO:0000256" key="2">
    <source>
        <dbReference type="SAM" id="Phobius"/>
    </source>
</evidence>
<feature type="region of interest" description="Disordered" evidence="1">
    <location>
        <begin position="398"/>
        <end position="429"/>
    </location>
</feature>
<evidence type="ECO:0000313" key="3">
    <source>
        <dbReference type="EMBL" id="CAD9707946.1"/>
    </source>
</evidence>
<keyword evidence="2" id="KW-1133">Transmembrane helix</keyword>
<feature type="transmembrane region" description="Helical" evidence="2">
    <location>
        <begin position="73"/>
        <end position="93"/>
    </location>
</feature>
<reference evidence="3" key="1">
    <citation type="submission" date="2021-01" db="EMBL/GenBank/DDBJ databases">
        <authorList>
            <person name="Corre E."/>
            <person name="Pelletier E."/>
            <person name="Niang G."/>
            <person name="Scheremetjew M."/>
            <person name="Finn R."/>
            <person name="Kale V."/>
            <person name="Holt S."/>
            <person name="Cochrane G."/>
            <person name="Meng A."/>
            <person name="Brown T."/>
            <person name="Cohen L."/>
        </authorList>
    </citation>
    <scope>NUCLEOTIDE SEQUENCE</scope>
    <source>
        <strain evidence="3">CCMP1243</strain>
    </source>
</reference>
<feature type="transmembrane region" description="Helical" evidence="2">
    <location>
        <begin position="335"/>
        <end position="358"/>
    </location>
</feature>
<keyword evidence="2" id="KW-0472">Membrane</keyword>